<feature type="domain" description="Polyphosphate kinase-2-related" evidence="4">
    <location>
        <begin position="26"/>
        <end position="251"/>
    </location>
</feature>
<feature type="coiled-coil region" evidence="3">
    <location>
        <begin position="28"/>
        <end position="55"/>
    </location>
</feature>
<evidence type="ECO:0000259" key="4">
    <source>
        <dbReference type="Pfam" id="PF03976"/>
    </source>
</evidence>
<evidence type="ECO:0000313" key="5">
    <source>
        <dbReference type="EMBL" id="MFC5849785.1"/>
    </source>
</evidence>
<dbReference type="InterPro" id="IPR022300">
    <property type="entry name" value="PPK2-rel_1"/>
</dbReference>
<dbReference type="Proteomes" id="UP001595979">
    <property type="component" value="Unassembled WGS sequence"/>
</dbReference>
<comment type="caution">
    <text evidence="5">The sequence shown here is derived from an EMBL/GenBank/DDBJ whole genome shotgun (WGS) entry which is preliminary data.</text>
</comment>
<sequence length="265" mass="29977">MKLGDYRVKGKRARLGDWDTHDDGGLSKEEAQPLLAKLQEELADYQERLYAEGRQSLLVVLQARDAGGKDGTVKKVIGAFNPNGVRVSNFKVPTPEEKAHDFLWRIHAQAPRAGMVGVFNRSHYEDVLVPLVHGEMDEAAAEERLKDIRHFEALLGRSGTRIVKFYLHVSADEQKERLQARLDDPSKHWKFNPGDLAERARWDGYTGAYEACLGTSTDAAPWYVVPADRKWFRDLLVSRVLLHTLKDMDPQYPAVDFDPGAIVIE</sequence>
<keyword evidence="3" id="KW-0175">Coiled coil</keyword>
<organism evidence="5 6">
    <name type="scientific">Deinococcus petrolearius</name>
    <dbReference type="NCBI Taxonomy" id="1751295"/>
    <lineage>
        <taxon>Bacteria</taxon>
        <taxon>Thermotogati</taxon>
        <taxon>Deinococcota</taxon>
        <taxon>Deinococci</taxon>
        <taxon>Deinococcales</taxon>
        <taxon>Deinococcaceae</taxon>
        <taxon>Deinococcus</taxon>
    </lineage>
</organism>
<keyword evidence="2 5" id="KW-0418">Kinase</keyword>
<gene>
    <name evidence="5" type="ORF">ACFPQ6_15890</name>
</gene>
<protein>
    <submittedName>
        <fullName evidence="5">Polyphosphate kinase 2 family protein</fullName>
    </submittedName>
</protein>
<name>A0ABW1DMB6_9DEIO</name>
<evidence type="ECO:0000256" key="1">
    <source>
        <dbReference type="ARBA" id="ARBA00022679"/>
    </source>
</evidence>
<dbReference type="InterPro" id="IPR016898">
    <property type="entry name" value="Polyphosphate_phosphotransfera"/>
</dbReference>
<dbReference type="NCBIfam" id="TIGR03709">
    <property type="entry name" value="PPK2_rel_1"/>
    <property type="match status" value="1"/>
</dbReference>
<evidence type="ECO:0000256" key="3">
    <source>
        <dbReference type="SAM" id="Coils"/>
    </source>
</evidence>
<dbReference type="PANTHER" id="PTHR34383:SF3">
    <property type="entry name" value="POLYPHOSPHATE:AMP PHOSPHOTRANSFERASE"/>
    <property type="match status" value="1"/>
</dbReference>
<dbReference type="EMBL" id="JBHSOH010000032">
    <property type="protein sequence ID" value="MFC5849785.1"/>
    <property type="molecule type" value="Genomic_DNA"/>
</dbReference>
<dbReference type="PANTHER" id="PTHR34383">
    <property type="entry name" value="POLYPHOSPHATE:AMP PHOSPHOTRANSFERASE-RELATED"/>
    <property type="match status" value="1"/>
</dbReference>
<dbReference type="InterPro" id="IPR027417">
    <property type="entry name" value="P-loop_NTPase"/>
</dbReference>
<dbReference type="Gene3D" id="3.40.50.300">
    <property type="entry name" value="P-loop containing nucleotide triphosphate hydrolases"/>
    <property type="match status" value="1"/>
</dbReference>
<dbReference type="GO" id="GO:0016301">
    <property type="term" value="F:kinase activity"/>
    <property type="evidence" value="ECO:0007669"/>
    <property type="project" value="UniProtKB-KW"/>
</dbReference>
<accession>A0ABW1DMB6</accession>
<keyword evidence="6" id="KW-1185">Reference proteome</keyword>
<dbReference type="SUPFAM" id="SSF52540">
    <property type="entry name" value="P-loop containing nucleoside triphosphate hydrolases"/>
    <property type="match status" value="1"/>
</dbReference>
<proteinExistence type="predicted"/>
<dbReference type="PIRSF" id="PIRSF028756">
    <property type="entry name" value="PPK2_prd"/>
    <property type="match status" value="1"/>
</dbReference>
<dbReference type="InterPro" id="IPR022488">
    <property type="entry name" value="PPK2-related"/>
</dbReference>
<reference evidence="6" key="1">
    <citation type="journal article" date="2019" name="Int. J. Syst. Evol. Microbiol.">
        <title>The Global Catalogue of Microorganisms (GCM) 10K type strain sequencing project: providing services to taxonomists for standard genome sequencing and annotation.</title>
        <authorList>
            <consortium name="The Broad Institute Genomics Platform"/>
            <consortium name="The Broad Institute Genome Sequencing Center for Infectious Disease"/>
            <person name="Wu L."/>
            <person name="Ma J."/>
        </authorList>
    </citation>
    <scope>NUCLEOTIDE SEQUENCE [LARGE SCALE GENOMIC DNA]</scope>
    <source>
        <strain evidence="6">CGMCC 1.15053</strain>
    </source>
</reference>
<evidence type="ECO:0000256" key="2">
    <source>
        <dbReference type="ARBA" id="ARBA00022777"/>
    </source>
</evidence>
<evidence type="ECO:0000313" key="6">
    <source>
        <dbReference type="Proteomes" id="UP001595979"/>
    </source>
</evidence>
<keyword evidence="1" id="KW-0808">Transferase</keyword>
<dbReference type="Pfam" id="PF03976">
    <property type="entry name" value="PPK2"/>
    <property type="match status" value="1"/>
</dbReference>
<dbReference type="RefSeq" id="WP_380051215.1">
    <property type="nucleotide sequence ID" value="NZ_JBHSOH010000032.1"/>
</dbReference>